<evidence type="ECO:0000256" key="5">
    <source>
        <dbReference type="ARBA" id="ARBA00023136"/>
    </source>
</evidence>
<proteinExistence type="inferred from homology"/>
<reference evidence="10 11" key="1">
    <citation type="submission" date="2020-08" db="EMBL/GenBank/DDBJ databases">
        <title>Genome public.</title>
        <authorList>
            <person name="Liu C."/>
            <person name="Sun Q."/>
        </authorList>
    </citation>
    <scope>NUCLEOTIDE SEQUENCE [LARGE SCALE GENOMIC DNA]</scope>
    <source>
        <strain evidence="10 11">NSJ-56</strain>
    </source>
</reference>
<evidence type="ECO:0000256" key="6">
    <source>
        <dbReference type="ARBA" id="ARBA00023237"/>
    </source>
</evidence>
<keyword evidence="8" id="KW-0732">Signal</keyword>
<dbReference type="NCBIfam" id="TIGR04057">
    <property type="entry name" value="SusC_RagA_signa"/>
    <property type="match status" value="1"/>
</dbReference>
<dbReference type="SUPFAM" id="SSF49464">
    <property type="entry name" value="Carboxypeptidase regulatory domain-like"/>
    <property type="match status" value="1"/>
</dbReference>
<dbReference type="RefSeq" id="WP_186978257.1">
    <property type="nucleotide sequence ID" value="NZ_JACOOH010000009.1"/>
</dbReference>
<sequence length="1044" mass="116909">MRNLFLLLLISASSVWARVGYSQGKQETFNVKSGTIESIFKQIKKQSQYEFFYNTSILDVKKDVALTSTSGTLEEILEQVLGDKYVYTVRDNYILISERKTVLPDEVKKITIKGVVKDKKGETLPGVSVLLKGTAIGVATDVKGEFTLTIPEQDTIVLRFSFIGMKMKDVVYKKQDKPLTVVLEESSTEMDEVVVTGYQEIKKERMTGSVEVVTSKDIANKGYTSVEDVLKGQMAGVAVMNLSGRPGAQARIRIRGINSLTGDTNPIWIVDGMPLTGNVPEVSMGGTEFEETVLTSGIGNIPPDDIESITVLKDAAATAIYGSRAANGVIVVTTKRGTAGRSYINIQASYGLSEAPDNRLKMMNTREKIAFERGIYEDFPGLNIGGRVYQLLKNVDNGLISKSDAEAEIERLSKINTNWFDKIFRVAQTQNYSISLSGGNETTQYYGSLSYLSQEGVMPNNKYESMGASMKLTHDFNKFLRVHFDVRSSLRNDRSSASPVNPLDYATYANPYERVYDENGEYEYDRSSYSTLSAIKDGYKYDFNILKDMNENTTKSRYLSNQVSLKLEFKILEGLMLSSMGTFSSSNNHSKKELVPGSYASKASSWLAGLYSEGEVPDEMNNGMIRESTSRSQQWTIRNQLEFARGFSGEDHYINAYFGQEVSSSKGYGFTSMIPEWSDVYGVATYPDLTGWTLKSAFKNSLSSLGSHSETQDRSVSLFMTGSYSYKDRYVFQGSARLDGVDIIGTKNRFSPLWNVSGKWNLHNEAFMSRFGFINQLAFRVSYGFVGSIDRNALPFSVLRKVDNFSYNGEKIMDRYDPSNPSIKWQRQENRNIGFDASLFNNRINLVVNYYNNDTRNLLDDKKIAASTGRLSVAANVASVNNRGWEISLRTLNVRTNDFSWVTSVNFTKNKDKVTDTYYQELSEISASTNSTFESLYSLYIQGQPVKAYYGYKYAGVDPYTGNTLAYVDGFDDDGNRLGTLNAEGKYVYNMDNDLTTQLANASRGYLGRSDPPVTGGFTTQFNYKRFSLFAQFTYMTGHLARSF</sequence>
<evidence type="ECO:0000256" key="3">
    <source>
        <dbReference type="ARBA" id="ARBA00022452"/>
    </source>
</evidence>
<comment type="caution">
    <text evidence="10">The sequence shown here is derived from an EMBL/GenBank/DDBJ whole genome shotgun (WGS) entry which is preliminary data.</text>
</comment>
<feature type="chain" id="PRO_5046146934" evidence="8">
    <location>
        <begin position="18"/>
        <end position="1044"/>
    </location>
</feature>
<evidence type="ECO:0000256" key="8">
    <source>
        <dbReference type="SAM" id="SignalP"/>
    </source>
</evidence>
<dbReference type="Pfam" id="PF13715">
    <property type="entry name" value="CarbopepD_reg_2"/>
    <property type="match status" value="1"/>
</dbReference>
<keyword evidence="2 7" id="KW-0813">Transport</keyword>
<keyword evidence="3 7" id="KW-1134">Transmembrane beta strand</keyword>
<dbReference type="SUPFAM" id="SSF56935">
    <property type="entry name" value="Porins"/>
    <property type="match status" value="1"/>
</dbReference>
<dbReference type="Gene3D" id="2.40.170.20">
    <property type="entry name" value="TonB-dependent receptor, beta-barrel domain"/>
    <property type="match status" value="1"/>
</dbReference>
<evidence type="ECO:0000256" key="1">
    <source>
        <dbReference type="ARBA" id="ARBA00004571"/>
    </source>
</evidence>
<dbReference type="EMBL" id="JACOOH010000009">
    <property type="protein sequence ID" value="MBC5623186.1"/>
    <property type="molecule type" value="Genomic_DNA"/>
</dbReference>
<name>A0ABR7D5I2_9BACT</name>
<dbReference type="InterPro" id="IPR023997">
    <property type="entry name" value="TonB-dep_OMP_SusC/RagA_CS"/>
</dbReference>
<comment type="similarity">
    <text evidence="7">Belongs to the TonB-dependent receptor family.</text>
</comment>
<gene>
    <name evidence="10" type="ORF">H8S64_18995</name>
</gene>
<dbReference type="NCBIfam" id="TIGR04056">
    <property type="entry name" value="OMP_RagA_SusC"/>
    <property type="match status" value="1"/>
</dbReference>
<dbReference type="InterPro" id="IPR039426">
    <property type="entry name" value="TonB-dep_rcpt-like"/>
</dbReference>
<dbReference type="InterPro" id="IPR036942">
    <property type="entry name" value="Beta-barrel_TonB_sf"/>
</dbReference>
<dbReference type="Gene3D" id="2.60.40.1120">
    <property type="entry name" value="Carboxypeptidase-like, regulatory domain"/>
    <property type="match status" value="1"/>
</dbReference>
<keyword evidence="4 7" id="KW-0812">Transmembrane</keyword>
<dbReference type="Gene3D" id="2.170.130.10">
    <property type="entry name" value="TonB-dependent receptor, plug domain"/>
    <property type="match status" value="1"/>
</dbReference>
<feature type="domain" description="TonB-dependent receptor plug" evidence="9">
    <location>
        <begin position="203"/>
        <end position="329"/>
    </location>
</feature>
<keyword evidence="5 7" id="KW-0472">Membrane</keyword>
<dbReference type="InterPro" id="IPR008969">
    <property type="entry name" value="CarboxyPept-like_regulatory"/>
</dbReference>
<protein>
    <submittedName>
        <fullName evidence="10">SusC/RagA family TonB-linked outer membrane protein</fullName>
    </submittedName>
</protein>
<dbReference type="Proteomes" id="UP000646484">
    <property type="component" value="Unassembled WGS sequence"/>
</dbReference>
<evidence type="ECO:0000313" key="10">
    <source>
        <dbReference type="EMBL" id="MBC5623186.1"/>
    </source>
</evidence>
<accession>A0ABR7D5I2</accession>
<keyword evidence="11" id="KW-1185">Reference proteome</keyword>
<dbReference type="Pfam" id="PF07715">
    <property type="entry name" value="Plug"/>
    <property type="match status" value="1"/>
</dbReference>
<organism evidence="10 11">
    <name type="scientific">Butyricimonas hominis</name>
    <dbReference type="NCBI Taxonomy" id="2763032"/>
    <lineage>
        <taxon>Bacteria</taxon>
        <taxon>Pseudomonadati</taxon>
        <taxon>Bacteroidota</taxon>
        <taxon>Bacteroidia</taxon>
        <taxon>Bacteroidales</taxon>
        <taxon>Odoribacteraceae</taxon>
        <taxon>Butyricimonas</taxon>
    </lineage>
</organism>
<evidence type="ECO:0000256" key="7">
    <source>
        <dbReference type="PROSITE-ProRule" id="PRU01360"/>
    </source>
</evidence>
<evidence type="ECO:0000259" key="9">
    <source>
        <dbReference type="Pfam" id="PF07715"/>
    </source>
</evidence>
<feature type="signal peptide" evidence="8">
    <location>
        <begin position="1"/>
        <end position="17"/>
    </location>
</feature>
<dbReference type="PROSITE" id="PS52016">
    <property type="entry name" value="TONB_DEPENDENT_REC_3"/>
    <property type="match status" value="1"/>
</dbReference>
<dbReference type="InterPro" id="IPR012910">
    <property type="entry name" value="Plug_dom"/>
</dbReference>
<comment type="subcellular location">
    <subcellularLocation>
        <location evidence="1 7">Cell outer membrane</location>
        <topology evidence="1 7">Multi-pass membrane protein</topology>
    </subcellularLocation>
</comment>
<dbReference type="InterPro" id="IPR037066">
    <property type="entry name" value="Plug_dom_sf"/>
</dbReference>
<evidence type="ECO:0000256" key="2">
    <source>
        <dbReference type="ARBA" id="ARBA00022448"/>
    </source>
</evidence>
<evidence type="ECO:0000313" key="11">
    <source>
        <dbReference type="Proteomes" id="UP000646484"/>
    </source>
</evidence>
<dbReference type="InterPro" id="IPR023996">
    <property type="entry name" value="TonB-dep_OMP_SusC/RagA"/>
</dbReference>
<keyword evidence="6 7" id="KW-0998">Cell outer membrane</keyword>
<evidence type="ECO:0000256" key="4">
    <source>
        <dbReference type="ARBA" id="ARBA00022692"/>
    </source>
</evidence>